<feature type="compositionally biased region" description="Polar residues" evidence="1">
    <location>
        <begin position="83"/>
        <end position="96"/>
    </location>
</feature>
<dbReference type="EMBL" id="AGNL01032292">
    <property type="protein sequence ID" value="EJK56151.1"/>
    <property type="molecule type" value="Genomic_DNA"/>
</dbReference>
<gene>
    <name evidence="2" type="ORF">THAOC_24017</name>
</gene>
<organism evidence="2 3">
    <name type="scientific">Thalassiosira oceanica</name>
    <name type="common">Marine diatom</name>
    <dbReference type="NCBI Taxonomy" id="159749"/>
    <lineage>
        <taxon>Eukaryota</taxon>
        <taxon>Sar</taxon>
        <taxon>Stramenopiles</taxon>
        <taxon>Ochrophyta</taxon>
        <taxon>Bacillariophyta</taxon>
        <taxon>Coscinodiscophyceae</taxon>
        <taxon>Thalassiosirophycidae</taxon>
        <taxon>Thalassiosirales</taxon>
        <taxon>Thalassiosiraceae</taxon>
        <taxon>Thalassiosira</taxon>
    </lineage>
</organism>
<feature type="region of interest" description="Disordered" evidence="1">
    <location>
        <begin position="83"/>
        <end position="108"/>
    </location>
</feature>
<accession>K0S5I9</accession>
<proteinExistence type="predicted"/>
<evidence type="ECO:0000256" key="1">
    <source>
        <dbReference type="SAM" id="MobiDB-lite"/>
    </source>
</evidence>
<protein>
    <submittedName>
        <fullName evidence="2">Uncharacterized protein</fullName>
    </submittedName>
</protein>
<evidence type="ECO:0000313" key="2">
    <source>
        <dbReference type="EMBL" id="EJK56151.1"/>
    </source>
</evidence>
<reference evidence="2 3" key="1">
    <citation type="journal article" date="2012" name="Genome Biol.">
        <title>Genome and low-iron response of an oceanic diatom adapted to chronic iron limitation.</title>
        <authorList>
            <person name="Lommer M."/>
            <person name="Specht M."/>
            <person name="Roy A.S."/>
            <person name="Kraemer L."/>
            <person name="Andreson R."/>
            <person name="Gutowska M.A."/>
            <person name="Wolf J."/>
            <person name="Bergner S.V."/>
            <person name="Schilhabel M.B."/>
            <person name="Klostermeier U.C."/>
            <person name="Beiko R.G."/>
            <person name="Rosenstiel P."/>
            <person name="Hippler M."/>
            <person name="Laroche J."/>
        </authorList>
    </citation>
    <scope>NUCLEOTIDE SEQUENCE [LARGE SCALE GENOMIC DNA]</scope>
    <source>
        <strain evidence="2 3">CCMP1005</strain>
    </source>
</reference>
<keyword evidence="3" id="KW-1185">Reference proteome</keyword>
<comment type="caution">
    <text evidence="2">The sequence shown here is derived from an EMBL/GenBank/DDBJ whole genome shotgun (WGS) entry which is preliminary data.</text>
</comment>
<dbReference type="Proteomes" id="UP000266841">
    <property type="component" value="Unassembled WGS sequence"/>
</dbReference>
<dbReference type="AlphaFoldDB" id="K0S5I9"/>
<name>K0S5I9_THAOC</name>
<sequence>MVFYDAPQHFGPSRSADLPCFVLAKFGAQIKQTAKYGREPDANRLCYVTTTPTERRPSEDVLAHTGRCRRIECVQRYVVARSSVNRPNGRTGQNTIPGPGPRPGRPECHAALALTTGSSRSERGAARRRAL</sequence>
<evidence type="ECO:0000313" key="3">
    <source>
        <dbReference type="Proteomes" id="UP000266841"/>
    </source>
</evidence>